<protein>
    <submittedName>
        <fullName evidence="2">Uncharacterized protein</fullName>
    </submittedName>
</protein>
<dbReference type="Proteomes" id="UP000217199">
    <property type="component" value="Unassembled WGS sequence"/>
</dbReference>
<accession>A0A286UB45</accession>
<comment type="caution">
    <text evidence="2">The sequence shown here is derived from an EMBL/GenBank/DDBJ whole genome shotgun (WGS) entry which is preliminary data.</text>
</comment>
<evidence type="ECO:0000313" key="2">
    <source>
        <dbReference type="EMBL" id="PAV16766.1"/>
    </source>
</evidence>
<dbReference type="InParanoid" id="A0A286UB45"/>
<reference evidence="2 3" key="1">
    <citation type="journal article" date="2017" name="Mol. Ecol.">
        <title>Comparative and population genomic landscape of Phellinus noxius: A hypervariable fungus causing root rot in trees.</title>
        <authorList>
            <person name="Chung C.L."/>
            <person name="Lee T.J."/>
            <person name="Akiba M."/>
            <person name="Lee H.H."/>
            <person name="Kuo T.H."/>
            <person name="Liu D."/>
            <person name="Ke H.M."/>
            <person name="Yokoi T."/>
            <person name="Roa M.B."/>
            <person name="Lu M.J."/>
            <person name="Chang Y.Y."/>
            <person name="Ann P.J."/>
            <person name="Tsai J.N."/>
            <person name="Chen C.Y."/>
            <person name="Tzean S.S."/>
            <person name="Ota Y."/>
            <person name="Hattori T."/>
            <person name="Sahashi N."/>
            <person name="Liou R.F."/>
            <person name="Kikuchi T."/>
            <person name="Tsai I.J."/>
        </authorList>
    </citation>
    <scope>NUCLEOTIDE SEQUENCE [LARGE SCALE GENOMIC DNA]</scope>
    <source>
        <strain evidence="2 3">FFPRI411160</strain>
    </source>
</reference>
<gene>
    <name evidence="2" type="ORF">PNOK_0838600</name>
</gene>
<dbReference type="EMBL" id="NBII01000008">
    <property type="protein sequence ID" value="PAV16766.1"/>
    <property type="molecule type" value="Genomic_DNA"/>
</dbReference>
<feature type="compositionally biased region" description="Basic and acidic residues" evidence="1">
    <location>
        <begin position="1"/>
        <end position="14"/>
    </location>
</feature>
<evidence type="ECO:0000256" key="1">
    <source>
        <dbReference type="SAM" id="MobiDB-lite"/>
    </source>
</evidence>
<evidence type="ECO:0000313" key="3">
    <source>
        <dbReference type="Proteomes" id="UP000217199"/>
    </source>
</evidence>
<organism evidence="2 3">
    <name type="scientific">Pyrrhoderma noxium</name>
    <dbReference type="NCBI Taxonomy" id="2282107"/>
    <lineage>
        <taxon>Eukaryota</taxon>
        <taxon>Fungi</taxon>
        <taxon>Dikarya</taxon>
        <taxon>Basidiomycota</taxon>
        <taxon>Agaricomycotina</taxon>
        <taxon>Agaricomycetes</taxon>
        <taxon>Hymenochaetales</taxon>
        <taxon>Hymenochaetaceae</taxon>
        <taxon>Pyrrhoderma</taxon>
    </lineage>
</organism>
<sequence>MDMSELVHDEDKSPRVSHRKLEKPNPTISGTSSSTTLYTSTHRVQLNQQDNIVSVLSLRPHARVDVVPNQTVTIQQFQAAGSSTRGSRRGVVGGGSARDNSNRRHHLHGQVFNVITPQDYQPPARPRSSKRTISKASGSSRAHERTAGSTEKTAEKEAREFVNDLAMIDTMLSRYARGAETEATDRYYRIKVVRGLRSVLAGTEVSKFGQIYADISESELRDFMDLDIDPSRDTIAKIRGVVGGSMAIIERIDIPKNRTRYKNKFKSVIHALDCLKRIHGYTLNQ</sequence>
<proteinExistence type="predicted"/>
<feature type="region of interest" description="Disordered" evidence="1">
    <location>
        <begin position="1"/>
        <end position="35"/>
    </location>
</feature>
<feature type="region of interest" description="Disordered" evidence="1">
    <location>
        <begin position="77"/>
        <end position="158"/>
    </location>
</feature>
<dbReference type="AlphaFoldDB" id="A0A286UB45"/>
<feature type="compositionally biased region" description="Basic and acidic residues" evidence="1">
    <location>
        <begin position="141"/>
        <end position="158"/>
    </location>
</feature>
<keyword evidence="3" id="KW-1185">Reference proteome</keyword>
<name>A0A286UB45_9AGAM</name>